<dbReference type="STRING" id="1666911.HLUCCA11_11900"/>
<evidence type="ECO:0000313" key="3">
    <source>
        <dbReference type="EMBL" id="KPQ35116.1"/>
    </source>
</evidence>
<organism evidence="3 4">
    <name type="scientific">Phormidesmis priestleyi Ana</name>
    <dbReference type="NCBI Taxonomy" id="1666911"/>
    <lineage>
        <taxon>Bacteria</taxon>
        <taxon>Bacillati</taxon>
        <taxon>Cyanobacteriota</taxon>
        <taxon>Cyanophyceae</taxon>
        <taxon>Leptolyngbyales</taxon>
        <taxon>Leptolyngbyaceae</taxon>
        <taxon>Phormidesmis</taxon>
    </lineage>
</organism>
<dbReference type="EMBL" id="LJZR01000014">
    <property type="protein sequence ID" value="KPQ35116.1"/>
    <property type="molecule type" value="Genomic_DNA"/>
</dbReference>
<dbReference type="Proteomes" id="UP000050465">
    <property type="component" value="Unassembled WGS sequence"/>
</dbReference>
<reference evidence="3 4" key="1">
    <citation type="submission" date="2015-09" db="EMBL/GenBank/DDBJ databases">
        <title>Identification and resolution of microdiversity through metagenomic sequencing of parallel consortia.</title>
        <authorList>
            <person name="Nelson W.C."/>
            <person name="Romine M.F."/>
            <person name="Lindemann S.R."/>
        </authorList>
    </citation>
    <scope>NUCLEOTIDE SEQUENCE [LARGE SCALE GENOMIC DNA]</scope>
    <source>
        <strain evidence="3">Ana</strain>
    </source>
</reference>
<protein>
    <recommendedName>
        <fullName evidence="2">TPM domain-containing protein</fullName>
    </recommendedName>
</protein>
<keyword evidence="1" id="KW-0812">Transmembrane</keyword>
<evidence type="ECO:0000256" key="1">
    <source>
        <dbReference type="SAM" id="Phobius"/>
    </source>
</evidence>
<dbReference type="AlphaFoldDB" id="A0A0P7ZXG1"/>
<evidence type="ECO:0000313" key="4">
    <source>
        <dbReference type="Proteomes" id="UP000050465"/>
    </source>
</evidence>
<dbReference type="Pfam" id="PF04536">
    <property type="entry name" value="TPM_phosphatase"/>
    <property type="match status" value="1"/>
</dbReference>
<accession>A0A0P7ZXG1</accession>
<name>A0A0P7ZXG1_9CYAN</name>
<evidence type="ECO:0000259" key="2">
    <source>
        <dbReference type="Pfam" id="PF04536"/>
    </source>
</evidence>
<dbReference type="InterPro" id="IPR007621">
    <property type="entry name" value="TPM_dom"/>
</dbReference>
<feature type="domain" description="TPM" evidence="2">
    <location>
        <begin position="90"/>
        <end position="214"/>
    </location>
</feature>
<dbReference type="PATRIC" id="fig|1666911.3.peg.4449"/>
<dbReference type="PANTHER" id="PTHR30373:SF2">
    <property type="entry name" value="UPF0603 PROTEIN YGCG"/>
    <property type="match status" value="1"/>
</dbReference>
<dbReference type="NCBIfam" id="NF047379">
    <property type="entry name" value="photo_II_Psb32"/>
    <property type="match status" value="1"/>
</dbReference>
<sequence length="277" mass="30552">MSFWEGLVERLVKRLARTSGALPLSFIKERALHFLIKPMSKSFGWLRQLLCQLAVVFVVALFSAQVAIAPALATGIYSMPQSASRESWFIDEADQVSRLNEGNVESRLKLLAEETGNEVRFVTIHRLDYGETAQSFADQLLERWFPTPEERANQTVIVLDDVTNTIGISVGEQTATLLTDDIAQSVIGETMKVPLLRGNQYNQAFLTASDRLVAVLSGEPDPGPPEYDNTIDTDRNFATAEETEATRGSSTTLVIVLLIAATVIPMATYYWYVSAGG</sequence>
<gene>
    <name evidence="3" type="ORF">HLUCCA11_11900</name>
</gene>
<dbReference type="PANTHER" id="PTHR30373">
    <property type="entry name" value="UPF0603 PROTEIN YGCG"/>
    <property type="match status" value="1"/>
</dbReference>
<feature type="transmembrane region" description="Helical" evidence="1">
    <location>
        <begin position="53"/>
        <end position="77"/>
    </location>
</feature>
<keyword evidence="1" id="KW-0472">Membrane</keyword>
<proteinExistence type="predicted"/>
<dbReference type="Gene3D" id="3.10.310.50">
    <property type="match status" value="1"/>
</dbReference>
<keyword evidence="1" id="KW-1133">Transmembrane helix</keyword>
<feature type="transmembrane region" description="Helical" evidence="1">
    <location>
        <begin position="253"/>
        <end position="272"/>
    </location>
</feature>
<comment type="caution">
    <text evidence="3">The sequence shown here is derived from an EMBL/GenBank/DDBJ whole genome shotgun (WGS) entry which is preliminary data.</text>
</comment>